<keyword evidence="2" id="KW-1185">Reference proteome</keyword>
<dbReference type="AlphaFoldDB" id="M0DLE4"/>
<reference evidence="1 2" key="1">
    <citation type="journal article" date="2014" name="PLoS Genet.">
        <title>Phylogenetically driven sequencing of extremely halophilic archaea reveals strategies for static and dynamic osmo-response.</title>
        <authorList>
            <person name="Becker E.A."/>
            <person name="Seitzer P.M."/>
            <person name="Tritt A."/>
            <person name="Larsen D."/>
            <person name="Krusor M."/>
            <person name="Yao A.I."/>
            <person name="Wu D."/>
            <person name="Madern D."/>
            <person name="Eisen J.A."/>
            <person name="Darling A.E."/>
            <person name="Facciotti M.T."/>
        </authorList>
    </citation>
    <scope>NUCLEOTIDE SEQUENCE [LARGE SCALE GENOMIC DNA]</scope>
    <source>
        <strain evidence="1 2">DSM 1137</strain>
    </source>
</reference>
<dbReference type="PATRIC" id="fig|1227484.4.peg.3142"/>
<evidence type="ECO:0000313" key="2">
    <source>
        <dbReference type="Proteomes" id="UP000011514"/>
    </source>
</evidence>
<accession>M0DLE4</accession>
<name>M0DLE4_9EURY</name>
<organism evidence="1 2">
    <name type="scientific">Halorubrum saccharovorum DSM 1137</name>
    <dbReference type="NCBI Taxonomy" id="1227484"/>
    <lineage>
        <taxon>Archaea</taxon>
        <taxon>Methanobacteriati</taxon>
        <taxon>Methanobacteriota</taxon>
        <taxon>Stenosarchaea group</taxon>
        <taxon>Halobacteria</taxon>
        <taxon>Halobacteriales</taxon>
        <taxon>Haloferacaceae</taxon>
        <taxon>Halorubrum</taxon>
    </lineage>
</organism>
<evidence type="ECO:0000313" key="1">
    <source>
        <dbReference type="EMBL" id="ELZ36310.1"/>
    </source>
</evidence>
<dbReference type="Proteomes" id="UP000011514">
    <property type="component" value="Unassembled WGS sequence"/>
</dbReference>
<dbReference type="RefSeq" id="WP_004050689.1">
    <property type="nucleotide sequence ID" value="NZ_AOJE01000070.1"/>
</dbReference>
<protein>
    <submittedName>
        <fullName evidence="1">Uncharacterized protein</fullName>
    </submittedName>
</protein>
<sequence length="72" mass="7651">MVAEVLDERDRAVGLEVAPEPVPEVEFVDDPGVFANGEARDGLAVGTVTPVDEVVERLEHGAVTSQPLPDRS</sequence>
<proteinExistence type="predicted"/>
<comment type="caution">
    <text evidence="1">The sequence shown here is derived from an EMBL/GenBank/DDBJ whole genome shotgun (WGS) entry which is preliminary data.</text>
</comment>
<dbReference type="EMBL" id="AOJE01000070">
    <property type="protein sequence ID" value="ELZ36310.1"/>
    <property type="molecule type" value="Genomic_DNA"/>
</dbReference>
<gene>
    <name evidence="1" type="ORF">C471_15942</name>
</gene>